<proteinExistence type="predicted"/>
<dbReference type="Proteomes" id="UP000010843">
    <property type="component" value="Chromosome"/>
</dbReference>
<dbReference type="EMBL" id="CP003372">
    <property type="protein sequence ID" value="AGB31817.1"/>
    <property type="molecule type" value="Genomic_DNA"/>
</dbReference>
<dbReference type="KEGG" id="npe:Natpe_1976"/>
<reference evidence="2" key="1">
    <citation type="submission" date="2012-02" db="EMBL/GenBank/DDBJ databases">
        <title>Complete sequence of chromosome of Natrinema pellirubrum DSM 15624.</title>
        <authorList>
            <person name="Lucas S."/>
            <person name="Han J."/>
            <person name="Lapidus A."/>
            <person name="Cheng J.-F."/>
            <person name="Goodwin L."/>
            <person name="Pitluck S."/>
            <person name="Peters L."/>
            <person name="Teshima H."/>
            <person name="Detter J.C."/>
            <person name="Han C."/>
            <person name="Tapia R."/>
            <person name="Land M."/>
            <person name="Hauser L."/>
            <person name="Kyrpides N."/>
            <person name="Ivanova N."/>
            <person name="Pagani I."/>
            <person name="Sproer C."/>
            <person name="Anderson I."/>
            <person name="Woyke T."/>
        </authorList>
    </citation>
    <scope>NUCLEOTIDE SEQUENCE [LARGE SCALE GENOMIC DNA]</scope>
    <source>
        <strain evidence="2">DSM 15624 / JCM 10476 / NCIMB 786</strain>
    </source>
</reference>
<evidence type="ECO:0000313" key="2">
    <source>
        <dbReference type="Proteomes" id="UP000010843"/>
    </source>
</evidence>
<evidence type="ECO:0000313" key="1">
    <source>
        <dbReference type="EMBL" id="AGB31817.1"/>
    </source>
</evidence>
<sequence>MNGNSNTASSALSERERAILLQEQDPIAVLQSLPTTVFPVTATVKLDRTQSDDQPHSEYQEPSYPVEVQQPVDTPYIPETRIYFDNPAERAPDGATVWGRRHCTNELQTIVDYLDTESDADPDRLKLSDIVFVEVPPRYLTSNSGEHGVSPELYNENGEMTLAYFQKDSSLSAHNVRDDLGDALPGQSRSPLQLIRVDEVTAKPARTGQNTTRQASRCQYYTTSEAESHNKLDATPGIWQARRVSDSSENIRPLSPVVQDFNSFLPAFADSDLIESVTFSGQTQTRERFHAEEILGS</sequence>
<dbReference type="AlphaFoldDB" id="L0JMM9"/>
<dbReference type="eggNOG" id="ENOG502N5FG">
    <property type="taxonomic scope" value="Archaea"/>
</dbReference>
<organism evidence="1 2">
    <name type="scientific">Natrinema pellirubrum (strain DSM 15624 / CIP 106293 / JCM 10476 / NCIMB 786 / 157)</name>
    <dbReference type="NCBI Taxonomy" id="797303"/>
    <lineage>
        <taxon>Archaea</taxon>
        <taxon>Methanobacteriati</taxon>
        <taxon>Methanobacteriota</taxon>
        <taxon>Stenosarchaea group</taxon>
        <taxon>Halobacteria</taxon>
        <taxon>Halobacteriales</taxon>
        <taxon>Natrialbaceae</taxon>
        <taxon>Natrinema</taxon>
    </lineage>
</organism>
<accession>L0JMM9</accession>
<gene>
    <name evidence="1" type="ordered locus">Natpe_1976</name>
</gene>
<name>L0JMM9_NATP1</name>
<dbReference type="HOGENOM" id="CLU_935731_0_0_2"/>
<protein>
    <submittedName>
        <fullName evidence="1">Uncharacterized protein</fullName>
    </submittedName>
</protein>